<dbReference type="AlphaFoldDB" id="A0AAD1XTT2"/>
<comment type="caution">
    <text evidence="1">The sequence shown here is derived from an EMBL/GenBank/DDBJ whole genome shotgun (WGS) entry which is preliminary data.</text>
</comment>
<dbReference type="EMBL" id="CAMPGE010020128">
    <property type="protein sequence ID" value="CAI2378407.1"/>
    <property type="molecule type" value="Genomic_DNA"/>
</dbReference>
<name>A0AAD1XTT2_EUPCR</name>
<reference evidence="1" key="1">
    <citation type="submission" date="2023-07" db="EMBL/GenBank/DDBJ databases">
        <authorList>
            <consortium name="AG Swart"/>
            <person name="Singh M."/>
            <person name="Singh A."/>
            <person name="Seah K."/>
            <person name="Emmerich C."/>
        </authorList>
    </citation>
    <scope>NUCLEOTIDE SEQUENCE</scope>
    <source>
        <strain evidence="1">DP1</strain>
    </source>
</reference>
<organism evidence="1 2">
    <name type="scientific">Euplotes crassus</name>
    <dbReference type="NCBI Taxonomy" id="5936"/>
    <lineage>
        <taxon>Eukaryota</taxon>
        <taxon>Sar</taxon>
        <taxon>Alveolata</taxon>
        <taxon>Ciliophora</taxon>
        <taxon>Intramacronucleata</taxon>
        <taxon>Spirotrichea</taxon>
        <taxon>Hypotrichia</taxon>
        <taxon>Euplotida</taxon>
        <taxon>Euplotidae</taxon>
        <taxon>Moneuplotes</taxon>
    </lineage>
</organism>
<proteinExistence type="predicted"/>
<dbReference type="Proteomes" id="UP001295684">
    <property type="component" value="Unassembled WGS sequence"/>
</dbReference>
<evidence type="ECO:0000313" key="2">
    <source>
        <dbReference type="Proteomes" id="UP001295684"/>
    </source>
</evidence>
<protein>
    <submittedName>
        <fullName evidence="1">Uncharacterized protein</fullName>
    </submittedName>
</protein>
<gene>
    <name evidence="1" type="ORF">ECRASSUSDP1_LOCUS19802</name>
</gene>
<keyword evidence="2" id="KW-1185">Reference proteome</keyword>
<accession>A0AAD1XTT2</accession>
<sequence>MISAFERVSNCLKNSDCSDHQVCIKHSIFVTFHNISYSFHL</sequence>
<evidence type="ECO:0000313" key="1">
    <source>
        <dbReference type="EMBL" id="CAI2378407.1"/>
    </source>
</evidence>